<evidence type="ECO:0000256" key="1">
    <source>
        <dbReference type="ARBA" id="ARBA00010393"/>
    </source>
</evidence>
<keyword evidence="2" id="KW-0547">Nucleotide-binding</keyword>
<feature type="domain" description="PIN" evidence="6">
    <location>
        <begin position="4"/>
        <end position="140"/>
    </location>
</feature>
<gene>
    <name evidence="7" type="ORF">CPG37_07695</name>
</gene>
<dbReference type="RefSeq" id="WP_099334479.1">
    <property type="nucleotide sequence ID" value="NZ_CP042812.1"/>
</dbReference>
<evidence type="ECO:0000256" key="4">
    <source>
        <dbReference type="ARBA" id="ARBA00046345"/>
    </source>
</evidence>
<comment type="caution">
    <text evidence="7">The sequence shown here is derived from an EMBL/GenBank/DDBJ whole genome shotgun (WGS) entry which is preliminary data.</text>
</comment>
<dbReference type="InterPro" id="IPR027417">
    <property type="entry name" value="P-loop_NTPase"/>
</dbReference>
<dbReference type="Pfam" id="PF02562">
    <property type="entry name" value="PhoH"/>
    <property type="match status" value="1"/>
</dbReference>
<evidence type="ECO:0000259" key="6">
    <source>
        <dbReference type="SMART" id="SM00670"/>
    </source>
</evidence>
<evidence type="ECO:0000313" key="8">
    <source>
        <dbReference type="Proteomes" id="UP000221384"/>
    </source>
</evidence>
<organism evidence="7 8">
    <name type="scientific">Malaciobacter canalis</name>
    <dbReference type="NCBI Taxonomy" id="1912871"/>
    <lineage>
        <taxon>Bacteria</taxon>
        <taxon>Pseudomonadati</taxon>
        <taxon>Campylobacterota</taxon>
        <taxon>Epsilonproteobacteria</taxon>
        <taxon>Campylobacterales</taxon>
        <taxon>Arcobacteraceae</taxon>
        <taxon>Malaciobacter</taxon>
    </lineage>
</organism>
<dbReference type="Gene3D" id="3.40.50.300">
    <property type="entry name" value="P-loop containing nucleotide triphosphate hydrolases"/>
    <property type="match status" value="1"/>
</dbReference>
<dbReference type="Pfam" id="PF13638">
    <property type="entry name" value="PIN_4"/>
    <property type="match status" value="1"/>
</dbReference>
<dbReference type="InterPro" id="IPR029060">
    <property type="entry name" value="PIN-like_dom_sf"/>
</dbReference>
<sequence>MKEKIYVLDTNIILQNIQNLNRISDNKSNKIVIPETVLLELEDKKKLVNELGFYAREFARLLAKMKIKEVDYKTGYKVVKLFNKEISLDIISKNIYESQIEQAHISESNDKRIIEIAALAQEYYKGAQTIFVSLDVYARTFALFKGLKAETLHDDKSTVPTFEFIKYINLDSSFFNSLEQVDIKTIDENYTNENFSYCFESNDGNKVFALIINEKINLLNESDFKALNVKPVNLKQKLFMKAILSNMYDLLVIDAKAGSGKTLISVVSAMRLIDLGFYDKIVYVRNSIESLDKGADIGYLAGNDEKFRIYNMALSDTLEFIAKKQLRKNENKENKESIESKISELTSKYCIETLWPGEARGRTLNSSIVIMDEWQNSSEKTSQLILSRLDESCMAIVIGSNRQIDNLYLNKYNNGLTTLLKQTSKKHEEINMFAIELDKAVRGKFAEFTERIFEKNKK</sequence>
<protein>
    <submittedName>
        <fullName evidence="7">Phosphate starvation-inducible protein PhoH</fullName>
    </submittedName>
</protein>
<dbReference type="SUPFAM" id="SSF52540">
    <property type="entry name" value="P-loop containing nucleoside triphosphate hydrolases"/>
    <property type="match status" value="1"/>
</dbReference>
<feature type="coiled-coil region" evidence="5">
    <location>
        <begin position="321"/>
        <end position="348"/>
    </location>
</feature>
<reference evidence="7 8" key="1">
    <citation type="submission" date="2017-09" db="EMBL/GenBank/DDBJ databases">
        <authorList>
            <person name="Perez-Cataluna A."/>
            <person name="Figueras M.J."/>
            <person name="Salas-Masso N."/>
        </authorList>
    </citation>
    <scope>NUCLEOTIDE SEQUENCE [LARGE SCALE GENOMIC DNA]</scope>
    <source>
        <strain evidence="7 8">F138-33</strain>
    </source>
</reference>
<evidence type="ECO:0000313" key="7">
    <source>
        <dbReference type="EMBL" id="PHO09886.1"/>
    </source>
</evidence>
<dbReference type="InterPro" id="IPR002716">
    <property type="entry name" value="PIN_dom"/>
</dbReference>
<evidence type="ECO:0000256" key="2">
    <source>
        <dbReference type="ARBA" id="ARBA00022741"/>
    </source>
</evidence>
<name>A0ABX4LPM5_9BACT</name>
<keyword evidence="8" id="KW-1185">Reference proteome</keyword>
<proteinExistence type="inferred from homology"/>
<dbReference type="InterPro" id="IPR003714">
    <property type="entry name" value="PhoH"/>
</dbReference>
<dbReference type="CDD" id="cd09883">
    <property type="entry name" value="PIN_VapC_PhoHL-ATPase"/>
    <property type="match status" value="1"/>
</dbReference>
<dbReference type="SUPFAM" id="SSF88723">
    <property type="entry name" value="PIN domain-like"/>
    <property type="match status" value="1"/>
</dbReference>
<dbReference type="PANTHER" id="PTHR30473:SF2">
    <property type="entry name" value="PIN DOMAIN-CONTAINING PROTEIN"/>
    <property type="match status" value="1"/>
</dbReference>
<dbReference type="SMART" id="SM00670">
    <property type="entry name" value="PINc"/>
    <property type="match status" value="1"/>
</dbReference>
<comment type="similarity">
    <text evidence="1">Belongs to the PhoH family.</text>
</comment>
<keyword evidence="5" id="KW-0175">Coiled coil</keyword>
<dbReference type="Proteomes" id="UP000221384">
    <property type="component" value="Unassembled WGS sequence"/>
</dbReference>
<evidence type="ECO:0000256" key="3">
    <source>
        <dbReference type="ARBA" id="ARBA00022840"/>
    </source>
</evidence>
<dbReference type="Gene3D" id="3.40.50.1010">
    <property type="entry name" value="5'-nuclease"/>
    <property type="match status" value="1"/>
</dbReference>
<dbReference type="PANTHER" id="PTHR30473">
    <property type="entry name" value="PROTEIN PHOH"/>
    <property type="match status" value="1"/>
</dbReference>
<dbReference type="InterPro" id="IPR051451">
    <property type="entry name" value="PhoH2-like"/>
</dbReference>
<evidence type="ECO:0000256" key="5">
    <source>
        <dbReference type="SAM" id="Coils"/>
    </source>
</evidence>
<accession>A0ABX4LPM5</accession>
<keyword evidence="3" id="KW-0067">ATP-binding</keyword>
<comment type="similarity">
    <text evidence="4">In the N-terminal section; belongs to the PINc/VapC protein family.</text>
</comment>
<dbReference type="EMBL" id="NWVW01000007">
    <property type="protein sequence ID" value="PHO09886.1"/>
    <property type="molecule type" value="Genomic_DNA"/>
</dbReference>